<feature type="non-terminal residue" evidence="2">
    <location>
        <position position="73"/>
    </location>
</feature>
<keyword evidence="3" id="KW-1185">Reference proteome</keyword>
<evidence type="ECO:0000313" key="2">
    <source>
        <dbReference type="EMBL" id="GAQ90588.1"/>
    </source>
</evidence>
<dbReference type="AlphaFoldDB" id="A0A1Y1IR20"/>
<dbReference type="OrthoDB" id="190994at2759"/>
<proteinExistence type="predicted"/>
<evidence type="ECO:0000256" key="1">
    <source>
        <dbReference type="SAM" id="Phobius"/>
    </source>
</evidence>
<feature type="transmembrane region" description="Helical" evidence="1">
    <location>
        <begin position="6"/>
        <end position="30"/>
    </location>
</feature>
<evidence type="ECO:0008006" key="4">
    <source>
        <dbReference type="Google" id="ProtNLM"/>
    </source>
</evidence>
<keyword evidence="1" id="KW-0812">Transmembrane</keyword>
<dbReference type="EMBL" id="DF237608">
    <property type="protein sequence ID" value="GAQ90588.1"/>
    <property type="molecule type" value="Genomic_DNA"/>
</dbReference>
<accession>A0A1Y1IR20</accession>
<keyword evidence="1" id="KW-1133">Transmembrane helix</keyword>
<evidence type="ECO:0000313" key="3">
    <source>
        <dbReference type="Proteomes" id="UP000054558"/>
    </source>
</evidence>
<reference evidence="2 3" key="1">
    <citation type="journal article" date="2014" name="Nat. Commun.">
        <title>Klebsormidium flaccidum genome reveals primary factors for plant terrestrial adaptation.</title>
        <authorList>
            <person name="Hori K."/>
            <person name="Maruyama F."/>
            <person name="Fujisawa T."/>
            <person name="Togashi T."/>
            <person name="Yamamoto N."/>
            <person name="Seo M."/>
            <person name="Sato S."/>
            <person name="Yamada T."/>
            <person name="Mori H."/>
            <person name="Tajima N."/>
            <person name="Moriyama T."/>
            <person name="Ikeuchi M."/>
            <person name="Watanabe M."/>
            <person name="Wada H."/>
            <person name="Kobayashi K."/>
            <person name="Saito M."/>
            <person name="Masuda T."/>
            <person name="Sasaki-Sekimoto Y."/>
            <person name="Mashiguchi K."/>
            <person name="Awai K."/>
            <person name="Shimojima M."/>
            <person name="Masuda S."/>
            <person name="Iwai M."/>
            <person name="Nobusawa T."/>
            <person name="Narise T."/>
            <person name="Kondo S."/>
            <person name="Saito H."/>
            <person name="Sato R."/>
            <person name="Murakawa M."/>
            <person name="Ihara Y."/>
            <person name="Oshima-Yamada Y."/>
            <person name="Ohtaka K."/>
            <person name="Satoh M."/>
            <person name="Sonobe K."/>
            <person name="Ishii M."/>
            <person name="Ohtani R."/>
            <person name="Kanamori-Sato M."/>
            <person name="Honoki R."/>
            <person name="Miyazaki D."/>
            <person name="Mochizuki H."/>
            <person name="Umetsu J."/>
            <person name="Higashi K."/>
            <person name="Shibata D."/>
            <person name="Kamiya Y."/>
            <person name="Sato N."/>
            <person name="Nakamura Y."/>
            <person name="Tabata S."/>
            <person name="Ida S."/>
            <person name="Kurokawa K."/>
            <person name="Ohta H."/>
        </authorList>
    </citation>
    <scope>NUCLEOTIDE SEQUENCE [LARGE SCALE GENOMIC DNA]</scope>
    <source>
        <strain evidence="2 3">NIES-2285</strain>
    </source>
</reference>
<name>A0A1Y1IR20_KLENI</name>
<keyword evidence="1" id="KW-0472">Membrane</keyword>
<protein>
    <recommendedName>
        <fullName evidence="4">Transmembrane protein</fullName>
    </recommendedName>
</protein>
<organism evidence="2 3">
    <name type="scientific">Klebsormidium nitens</name>
    <name type="common">Green alga</name>
    <name type="synonym">Ulothrix nitens</name>
    <dbReference type="NCBI Taxonomy" id="105231"/>
    <lineage>
        <taxon>Eukaryota</taxon>
        <taxon>Viridiplantae</taxon>
        <taxon>Streptophyta</taxon>
        <taxon>Klebsormidiophyceae</taxon>
        <taxon>Klebsormidiales</taxon>
        <taxon>Klebsormidiaceae</taxon>
        <taxon>Klebsormidium</taxon>
    </lineage>
</organism>
<dbReference type="Proteomes" id="UP000054558">
    <property type="component" value="Unassembled WGS sequence"/>
</dbReference>
<gene>
    <name evidence="2" type="ORF">KFL_006590010</name>
</gene>
<sequence>MAQPNPAAACAGTTTFCVFLAAVITGIVLLSISFHKISSTEVGLQYNRVTKSLSSKPVGPGLHNGPPGFKFVK</sequence>